<reference evidence="3" key="1">
    <citation type="journal article" date="2014" name="Nat. Genet.">
        <title>A reference genome for common bean and genome-wide analysis of dual domestications.</title>
        <authorList>
            <person name="Schmutz J."/>
            <person name="McClean P.E."/>
            <person name="Mamidi S."/>
            <person name="Wu G.A."/>
            <person name="Cannon S.B."/>
            <person name="Grimwood J."/>
            <person name="Jenkins J."/>
            <person name="Shu S."/>
            <person name="Song Q."/>
            <person name="Chavarro C."/>
            <person name="Torres-Torres M."/>
            <person name="Geffroy V."/>
            <person name="Moghaddam S.M."/>
            <person name="Gao D."/>
            <person name="Abernathy B."/>
            <person name="Barry K."/>
            <person name="Blair M."/>
            <person name="Brick M.A."/>
            <person name="Chovatia M."/>
            <person name="Gepts P."/>
            <person name="Goodstein D.M."/>
            <person name="Gonzales M."/>
            <person name="Hellsten U."/>
            <person name="Hyten D.L."/>
            <person name="Jia G."/>
            <person name="Kelly J.D."/>
            <person name="Kudrna D."/>
            <person name="Lee R."/>
            <person name="Richard M.M."/>
            <person name="Miklas P.N."/>
            <person name="Osorno J.M."/>
            <person name="Rodrigues J."/>
            <person name="Thareau V."/>
            <person name="Urrea C.A."/>
            <person name="Wang M."/>
            <person name="Yu Y."/>
            <person name="Zhang M."/>
            <person name="Wing R.A."/>
            <person name="Cregan P.B."/>
            <person name="Rokhsar D.S."/>
            <person name="Jackson S.A."/>
        </authorList>
    </citation>
    <scope>NUCLEOTIDE SEQUENCE [LARGE SCALE GENOMIC DNA]</scope>
    <source>
        <strain evidence="3">cv. G19833</strain>
    </source>
</reference>
<dbReference type="OMA" id="GMRKMRF"/>
<proteinExistence type="predicted"/>
<feature type="region of interest" description="Disordered" evidence="1">
    <location>
        <begin position="1"/>
        <end position="31"/>
    </location>
</feature>
<dbReference type="Gramene" id="ESW29911">
    <property type="protein sequence ID" value="ESW29911"/>
    <property type="gene ID" value="PHAVU_002G108800g"/>
</dbReference>
<evidence type="ECO:0000313" key="2">
    <source>
        <dbReference type="EMBL" id="ESW29911.1"/>
    </source>
</evidence>
<dbReference type="EMBL" id="CM002289">
    <property type="protein sequence ID" value="ESW29911.1"/>
    <property type="molecule type" value="Genomic_DNA"/>
</dbReference>
<feature type="compositionally biased region" description="Low complexity" evidence="1">
    <location>
        <begin position="17"/>
        <end position="28"/>
    </location>
</feature>
<accession>V7CLX1</accession>
<name>V7CLX1_PHAVU</name>
<dbReference type="AlphaFoldDB" id="V7CLX1"/>
<protein>
    <submittedName>
        <fullName evidence="2">Uncharacterized protein</fullName>
    </submittedName>
</protein>
<dbReference type="eggNOG" id="ENOG502QR7K">
    <property type="taxonomic scope" value="Eukaryota"/>
</dbReference>
<evidence type="ECO:0000313" key="3">
    <source>
        <dbReference type="Proteomes" id="UP000000226"/>
    </source>
</evidence>
<gene>
    <name evidence="2" type="ORF">PHAVU_002G108800g</name>
</gene>
<dbReference type="PANTHER" id="PTHR47512:SF2">
    <property type="entry name" value="ISOMERASE FAMILY PROTEIN, PUTATIVE-RELATED"/>
    <property type="match status" value="1"/>
</dbReference>
<dbReference type="Proteomes" id="UP000000226">
    <property type="component" value="Chromosome 2"/>
</dbReference>
<evidence type="ECO:0000256" key="1">
    <source>
        <dbReference type="SAM" id="MobiDB-lite"/>
    </source>
</evidence>
<sequence>METHYFAASNDASTAVSSSGKNMSASKSRGQEWDPSALIDITNDSPIVGLANGVILDTPLTKQRGSRMKNTPGSGEDLLRGQVKTLLLKVEEEVEVSMFSLESSELLAPMPMNLSGLSSVTPSHVSQQPVVPQVVNQENFESEKSVISRALLLDFSDKSPDSNSPEERFSDLVSSSFTEDDDGSIWSMQANASIHDEEEEKIGEDKEDYIEDIEGLCEVLNKINMNERIPPKFEGKHTRFVYNSDDEIVKEEVEENCAQNASSQPNILCLKGLPTPKGKHLRFYDEEEEEEVKSSL</sequence>
<dbReference type="PANTHER" id="PTHR47512">
    <property type="entry name" value="EXPRESSED PROTEIN"/>
    <property type="match status" value="1"/>
</dbReference>
<dbReference type="STRING" id="3885.V7CLX1"/>
<dbReference type="OrthoDB" id="162989at2759"/>
<keyword evidence="3" id="KW-1185">Reference proteome</keyword>
<feature type="region of interest" description="Disordered" evidence="1">
    <location>
        <begin position="156"/>
        <end position="176"/>
    </location>
</feature>
<organism evidence="2 3">
    <name type="scientific">Phaseolus vulgaris</name>
    <name type="common">Kidney bean</name>
    <name type="synonym">French bean</name>
    <dbReference type="NCBI Taxonomy" id="3885"/>
    <lineage>
        <taxon>Eukaryota</taxon>
        <taxon>Viridiplantae</taxon>
        <taxon>Streptophyta</taxon>
        <taxon>Embryophyta</taxon>
        <taxon>Tracheophyta</taxon>
        <taxon>Spermatophyta</taxon>
        <taxon>Magnoliopsida</taxon>
        <taxon>eudicotyledons</taxon>
        <taxon>Gunneridae</taxon>
        <taxon>Pentapetalae</taxon>
        <taxon>rosids</taxon>
        <taxon>fabids</taxon>
        <taxon>Fabales</taxon>
        <taxon>Fabaceae</taxon>
        <taxon>Papilionoideae</taxon>
        <taxon>50 kb inversion clade</taxon>
        <taxon>NPAAA clade</taxon>
        <taxon>indigoferoid/millettioid clade</taxon>
        <taxon>Phaseoleae</taxon>
        <taxon>Phaseolus</taxon>
    </lineage>
</organism>
<feature type="compositionally biased region" description="Basic and acidic residues" evidence="1">
    <location>
        <begin position="156"/>
        <end position="170"/>
    </location>
</feature>